<dbReference type="Proteomes" id="UP000254621">
    <property type="component" value="Unassembled WGS sequence"/>
</dbReference>
<organism evidence="2 3">
    <name type="scientific">Weissella viridescens</name>
    <name type="common">Lactobacillus viridescens</name>
    <dbReference type="NCBI Taxonomy" id="1629"/>
    <lineage>
        <taxon>Bacteria</taxon>
        <taxon>Bacillati</taxon>
        <taxon>Bacillota</taxon>
        <taxon>Bacilli</taxon>
        <taxon>Lactobacillales</taxon>
        <taxon>Lactobacillaceae</taxon>
        <taxon>Weissella</taxon>
    </lineage>
</organism>
<reference evidence="2 3" key="1">
    <citation type="submission" date="2018-06" db="EMBL/GenBank/DDBJ databases">
        <authorList>
            <consortium name="Pathogen Informatics"/>
            <person name="Doyle S."/>
        </authorList>
    </citation>
    <scope>NUCLEOTIDE SEQUENCE [LARGE SCALE GENOMIC DNA]</scope>
    <source>
        <strain evidence="2 3">NCTC13645</strain>
    </source>
</reference>
<evidence type="ECO:0000313" key="3">
    <source>
        <dbReference type="Proteomes" id="UP000254621"/>
    </source>
</evidence>
<sequence length="75" mass="8691">MANEQQHDTILVLDFGSQYNQLISRRIRELGVYSELKPHTLTAEQIKEINPKGLFSLVDRTQFTLKMPSPSTLRF</sequence>
<accession>A0A380NYK4</accession>
<dbReference type="EMBL" id="UHIV01000001">
    <property type="protein sequence ID" value="SUP52360.1"/>
    <property type="molecule type" value="Genomic_DNA"/>
</dbReference>
<dbReference type="AlphaFoldDB" id="A0A380NYK4"/>
<name>A0A380NYK4_WEIVI</name>
<dbReference type="SUPFAM" id="SSF52317">
    <property type="entry name" value="Class I glutamine amidotransferase-like"/>
    <property type="match status" value="1"/>
</dbReference>
<gene>
    <name evidence="2" type="primary">guaA_4</name>
    <name evidence="2" type="ORF">NCTC13645_00245</name>
</gene>
<evidence type="ECO:0000313" key="2">
    <source>
        <dbReference type="EMBL" id="SUP52360.1"/>
    </source>
</evidence>
<protein>
    <submittedName>
        <fullName evidence="2">GMP synthase [glutamine-hydrolyzing]</fullName>
        <ecNumber evidence="2">6.3.5.2</ecNumber>
    </submittedName>
</protein>
<dbReference type="InterPro" id="IPR029062">
    <property type="entry name" value="Class_I_gatase-like"/>
</dbReference>
<dbReference type="InterPro" id="IPR017926">
    <property type="entry name" value="GATASE"/>
</dbReference>
<evidence type="ECO:0000259" key="1">
    <source>
        <dbReference type="Pfam" id="PF00117"/>
    </source>
</evidence>
<dbReference type="GO" id="GO:0003922">
    <property type="term" value="F:GMP synthase (glutamine-hydrolyzing) activity"/>
    <property type="evidence" value="ECO:0007669"/>
    <property type="project" value="UniProtKB-EC"/>
</dbReference>
<dbReference type="EC" id="6.3.5.2" evidence="2"/>
<dbReference type="Gene3D" id="3.40.50.880">
    <property type="match status" value="1"/>
</dbReference>
<keyword evidence="2" id="KW-0436">Ligase</keyword>
<proteinExistence type="predicted"/>
<dbReference type="Pfam" id="PF00117">
    <property type="entry name" value="GATase"/>
    <property type="match status" value="1"/>
</dbReference>
<feature type="domain" description="Glutamine amidotransferase" evidence="1">
    <location>
        <begin position="11"/>
        <end position="55"/>
    </location>
</feature>